<comment type="subcellular location">
    <subcellularLocation>
        <location evidence="1 4">Cell outer membrane</location>
    </subcellularLocation>
</comment>
<dbReference type="SUPFAM" id="SSF56935">
    <property type="entry name" value="Porins"/>
    <property type="match status" value="1"/>
</dbReference>
<dbReference type="RefSeq" id="WP_163956983.1">
    <property type="nucleotide sequence ID" value="NZ_BAAAES010000010.1"/>
</dbReference>
<feature type="chain" id="PRO_5045547761" evidence="6">
    <location>
        <begin position="32"/>
        <end position="1020"/>
    </location>
</feature>
<evidence type="ECO:0000313" key="9">
    <source>
        <dbReference type="EMBL" id="GAA0674413.1"/>
    </source>
</evidence>
<keyword evidence="9" id="KW-0675">Receptor</keyword>
<dbReference type="CDD" id="cd01347">
    <property type="entry name" value="ligand_gated_channel"/>
    <property type="match status" value="1"/>
</dbReference>
<feature type="domain" description="TonB-dependent receptor-like beta-barrel" evidence="7">
    <location>
        <begin position="501"/>
        <end position="986"/>
    </location>
</feature>
<dbReference type="Proteomes" id="UP001500238">
    <property type="component" value="Unassembled WGS sequence"/>
</dbReference>
<dbReference type="Pfam" id="PF00593">
    <property type="entry name" value="TonB_dep_Rec_b-barrel"/>
    <property type="match status" value="1"/>
</dbReference>
<accession>A0ABN1HYU4</accession>
<evidence type="ECO:0000313" key="10">
    <source>
        <dbReference type="Proteomes" id="UP001500238"/>
    </source>
</evidence>
<dbReference type="PANTHER" id="PTHR40980:SF3">
    <property type="entry name" value="TONB-DEPENDENT RECEPTOR-LIKE BETA-BARREL DOMAIN-CONTAINING PROTEIN"/>
    <property type="match status" value="1"/>
</dbReference>
<gene>
    <name evidence="9" type="ORF">GCM10009102_27990</name>
</gene>
<dbReference type="InterPro" id="IPR010104">
    <property type="entry name" value="TonB_rcpt_bac"/>
</dbReference>
<keyword evidence="10" id="KW-1185">Reference proteome</keyword>
<dbReference type="InterPro" id="IPR000531">
    <property type="entry name" value="Beta-barrel_TonB"/>
</dbReference>
<feature type="region of interest" description="Disordered" evidence="5">
    <location>
        <begin position="31"/>
        <end position="75"/>
    </location>
</feature>
<comment type="similarity">
    <text evidence="4">Belongs to the TonB-dependent receptor family.</text>
</comment>
<feature type="domain" description="TonB-dependent receptor plug" evidence="8">
    <location>
        <begin position="99"/>
        <end position="209"/>
    </location>
</feature>
<feature type="signal peptide" evidence="6">
    <location>
        <begin position="1"/>
        <end position="31"/>
    </location>
</feature>
<reference evidence="9 10" key="1">
    <citation type="journal article" date="2019" name="Int. J. Syst. Evol. Microbiol.">
        <title>The Global Catalogue of Microorganisms (GCM) 10K type strain sequencing project: providing services to taxonomists for standard genome sequencing and annotation.</title>
        <authorList>
            <consortium name="The Broad Institute Genomics Platform"/>
            <consortium name="The Broad Institute Genome Sequencing Center for Infectious Disease"/>
            <person name="Wu L."/>
            <person name="Ma J."/>
        </authorList>
    </citation>
    <scope>NUCLEOTIDE SEQUENCE [LARGE SCALE GENOMIC DNA]</scope>
    <source>
        <strain evidence="9 10">JCM 14603</strain>
    </source>
</reference>
<keyword evidence="4" id="KW-0798">TonB box</keyword>
<dbReference type="PANTHER" id="PTHR40980">
    <property type="entry name" value="PLUG DOMAIN-CONTAINING PROTEIN"/>
    <property type="match status" value="1"/>
</dbReference>
<keyword evidence="6" id="KW-0732">Signal</keyword>
<evidence type="ECO:0000259" key="7">
    <source>
        <dbReference type="Pfam" id="PF00593"/>
    </source>
</evidence>
<comment type="caution">
    <text evidence="9">The sequence shown here is derived from an EMBL/GenBank/DDBJ whole genome shotgun (WGS) entry which is preliminary data.</text>
</comment>
<dbReference type="InterPro" id="IPR037066">
    <property type="entry name" value="Plug_dom_sf"/>
</dbReference>
<protein>
    <submittedName>
        <fullName evidence="9">TonB-dependent receptor</fullName>
    </submittedName>
</protein>
<name>A0ABN1HYU4_9SPHN</name>
<sequence length="1020" mass="108899">MLNGHLPRIRATASIAALIAGLAAAPAIAQAGGTAGSNPSPAPLPQQRQTPSADSTALETPAATTAADQTPAVQGDGDEIVVTGFRASLNSALNQKRLETAAVDSIVAEDIGKFPDSNLAESMQRVPGVSLARGDGGEGRNISVRGLGAAFTRVRINGMEGTAQTGSSDIYGAQNAGRSFDFNVFPSEIFSALTVRKTPSADLEEGSLGATVDLRAPKPLDYKQDFVVAATLRGIYGELSKKVNPRASLLVSKQFGDGKFGILASGSYQKRETREVGYSAVDILSANTNGLTTNGVNAPFCTPVGYAPISPPLGTKGATATLCSTGNPRTSTAAAYNTVIGLRRPDLPNVQGSGAFLPRLPRYVNSEQTQERIGGSATLQWRPDDATNMWIDGLYSRLDVTRRDNYIAALSFGRSVTNNGQPMTSVRDIAFDSLGSLTNGTFDGVDVRSEGLVDHYVSSFGQVNWNLEHDLSDTLRVTLMAGVNKSILDGKKRLQTFIDAIDTDNFTIDFRNGGNTPTLGFGFDVADPANFAYAPALSDGTVLGGFSFQARPLKQTTVNQTYEANFDWKAAPGFTVRAGGQYRESDFHSDGKLPYLSQTVVTALPAGTTLASITRQITGVDKLFGTGAPASWVAIDSEAWEKTFNFAGVRYCGSECGAAVSQIREQVTSAYAMAQFDTQSALPIPVRGDFGVRYVRTNQHSVGFIPVADATTPTGLRGQRAVVDRSYNDWLPSANVVFELQPELLLRLSGAKVMSRPDLPSLAPNSGVTATTRTGTLNNPLLDPIRANTADLGLEWYFKPGSLLSIAGYYKDIGTYVQRISSQIPFNQLGLPSALLANTSTDPSEIFTVSQPLNTPGGKLKGFEVNAQVQLDFLPSFLSNLGVLANYNRVTSKITYILASVNGVPTVTTTADLVGLSKNSASGTIYYEDKRFSIRGTASYRDRYIRGIPASPGSDLQGNRPNTFVDASASFNITDQFKLIAEVQNITDERNSLYIDSKRQDTLFETRIGRTFTIGATARF</sequence>
<feature type="compositionally biased region" description="Polar residues" evidence="5">
    <location>
        <begin position="46"/>
        <end position="55"/>
    </location>
</feature>
<evidence type="ECO:0000259" key="8">
    <source>
        <dbReference type="Pfam" id="PF07715"/>
    </source>
</evidence>
<dbReference type="EMBL" id="BAAAES010000010">
    <property type="protein sequence ID" value="GAA0674413.1"/>
    <property type="molecule type" value="Genomic_DNA"/>
</dbReference>
<dbReference type="InterPro" id="IPR036942">
    <property type="entry name" value="Beta-barrel_TonB_sf"/>
</dbReference>
<evidence type="ECO:0000256" key="1">
    <source>
        <dbReference type="ARBA" id="ARBA00004442"/>
    </source>
</evidence>
<dbReference type="NCBIfam" id="TIGR01782">
    <property type="entry name" value="TonB-Xanth-Caul"/>
    <property type="match status" value="1"/>
</dbReference>
<keyword evidence="2 4" id="KW-0472">Membrane</keyword>
<proteinExistence type="inferred from homology"/>
<keyword evidence="3" id="KW-0998">Cell outer membrane</keyword>
<feature type="compositionally biased region" description="Low complexity" evidence="5">
    <location>
        <begin position="56"/>
        <end position="72"/>
    </location>
</feature>
<evidence type="ECO:0000256" key="4">
    <source>
        <dbReference type="RuleBase" id="RU003357"/>
    </source>
</evidence>
<dbReference type="Gene3D" id="2.170.130.10">
    <property type="entry name" value="TonB-dependent receptor, plug domain"/>
    <property type="match status" value="1"/>
</dbReference>
<evidence type="ECO:0000256" key="6">
    <source>
        <dbReference type="SAM" id="SignalP"/>
    </source>
</evidence>
<dbReference type="Gene3D" id="2.40.170.20">
    <property type="entry name" value="TonB-dependent receptor, beta-barrel domain"/>
    <property type="match status" value="1"/>
</dbReference>
<evidence type="ECO:0000256" key="2">
    <source>
        <dbReference type="ARBA" id="ARBA00023136"/>
    </source>
</evidence>
<evidence type="ECO:0000256" key="5">
    <source>
        <dbReference type="SAM" id="MobiDB-lite"/>
    </source>
</evidence>
<organism evidence="9 10">
    <name type="scientific">Sphingomonas insulae</name>
    <dbReference type="NCBI Taxonomy" id="424800"/>
    <lineage>
        <taxon>Bacteria</taxon>
        <taxon>Pseudomonadati</taxon>
        <taxon>Pseudomonadota</taxon>
        <taxon>Alphaproteobacteria</taxon>
        <taxon>Sphingomonadales</taxon>
        <taxon>Sphingomonadaceae</taxon>
        <taxon>Sphingomonas</taxon>
    </lineage>
</organism>
<dbReference type="InterPro" id="IPR012910">
    <property type="entry name" value="Plug_dom"/>
</dbReference>
<evidence type="ECO:0000256" key="3">
    <source>
        <dbReference type="ARBA" id="ARBA00023237"/>
    </source>
</evidence>
<dbReference type="Pfam" id="PF07715">
    <property type="entry name" value="Plug"/>
    <property type="match status" value="1"/>
</dbReference>